<feature type="domain" description="Transposase IS66 C-terminal" evidence="2">
    <location>
        <begin position="58"/>
        <end position="98"/>
    </location>
</feature>
<protein>
    <submittedName>
        <fullName evidence="3">Transposase IS66</fullName>
    </submittedName>
</protein>
<accession>F8ICQ2</accession>
<name>F8ICQ2_ALIAT</name>
<dbReference type="InterPro" id="IPR004291">
    <property type="entry name" value="Transposase_IS66_central"/>
</dbReference>
<dbReference type="EMBL" id="CP002902">
    <property type="protein sequence ID" value="AEJ43717.1"/>
    <property type="molecule type" value="Genomic_DNA"/>
</dbReference>
<dbReference type="PANTHER" id="PTHR33678:SF1">
    <property type="entry name" value="BLL1576 PROTEIN"/>
    <property type="match status" value="1"/>
</dbReference>
<evidence type="ECO:0000313" key="3">
    <source>
        <dbReference type="EMBL" id="AEJ43717.1"/>
    </source>
</evidence>
<dbReference type="PATRIC" id="fig|1048834.4.peg.1701"/>
<organism evidence="3 4">
    <name type="scientific">Alicyclobacillus acidocaldarius (strain Tc-4-1)</name>
    <name type="common">Bacillus acidocaldarius</name>
    <dbReference type="NCBI Taxonomy" id="1048834"/>
    <lineage>
        <taxon>Bacteria</taxon>
        <taxon>Bacillati</taxon>
        <taxon>Bacillota</taxon>
        <taxon>Bacilli</taxon>
        <taxon>Bacillales</taxon>
        <taxon>Alicyclobacillaceae</taxon>
        <taxon>Alicyclobacillus</taxon>
    </lineage>
</organism>
<proteinExistence type="predicted"/>
<dbReference type="InterPro" id="IPR039552">
    <property type="entry name" value="IS66_C"/>
</dbReference>
<reference evidence="3 4" key="1">
    <citation type="journal article" date="2011" name="J. Bacteriol.">
        <title>Complete Genome Sequence of Alicyclobacillus acidocaldarius Strain Tc-4-1.</title>
        <authorList>
            <person name="Chen Y."/>
            <person name="He Y."/>
            <person name="Zhang B."/>
            <person name="Yang J."/>
            <person name="Li W."/>
            <person name="Dong Z."/>
            <person name="Hu S."/>
        </authorList>
    </citation>
    <scope>NUCLEOTIDE SEQUENCE [LARGE SCALE GENOMIC DNA]</scope>
    <source>
        <strain evidence="3 4">Tc-4-1</strain>
    </source>
</reference>
<sequence>MSYCLKQWPKLVRYMEDGHLEIDNNRCERSLKPFVIGRKNWLFANTPRGARASAIAYSIVETAKENGLNPFAYLEYLFEKLPNMDTDDKTAMAALLPWSETLPAHIRRRK</sequence>
<evidence type="ECO:0000313" key="4">
    <source>
        <dbReference type="Proteomes" id="UP000000292"/>
    </source>
</evidence>
<dbReference type="Pfam" id="PF13817">
    <property type="entry name" value="DDE_Tnp_IS66_C"/>
    <property type="match status" value="1"/>
</dbReference>
<dbReference type="STRING" id="1048834.TC41_1797"/>
<dbReference type="Pfam" id="PF03050">
    <property type="entry name" value="DDE_Tnp_IS66"/>
    <property type="match status" value="1"/>
</dbReference>
<feature type="domain" description="Transposase IS66 central" evidence="1">
    <location>
        <begin position="2"/>
        <end position="51"/>
    </location>
</feature>
<dbReference type="KEGG" id="aad:TC41_1797"/>
<dbReference type="PANTHER" id="PTHR33678">
    <property type="entry name" value="BLL1576 PROTEIN"/>
    <property type="match status" value="1"/>
</dbReference>
<dbReference type="AlphaFoldDB" id="F8ICQ2"/>
<evidence type="ECO:0000259" key="2">
    <source>
        <dbReference type="Pfam" id="PF13817"/>
    </source>
</evidence>
<dbReference type="HOGENOM" id="CLU_023034_5_4_9"/>
<dbReference type="InterPro" id="IPR052344">
    <property type="entry name" value="Transposase-related"/>
</dbReference>
<reference evidence="4" key="2">
    <citation type="submission" date="2011-06" db="EMBL/GenBank/DDBJ databases">
        <title>The complete genome sequence of Alicyclobacillus acidocaldarius sp. Tc-4-1.</title>
        <authorList>
            <person name="Chen Y."/>
            <person name="He Y."/>
            <person name="Dong Z."/>
            <person name="Hu S."/>
        </authorList>
    </citation>
    <scope>NUCLEOTIDE SEQUENCE [LARGE SCALE GENOMIC DNA]</scope>
    <source>
        <strain evidence="4">Tc-4-1</strain>
    </source>
</reference>
<dbReference type="Proteomes" id="UP000000292">
    <property type="component" value="Chromosome"/>
</dbReference>
<dbReference type="eggNOG" id="COG3316">
    <property type="taxonomic scope" value="Bacteria"/>
</dbReference>
<gene>
    <name evidence="3" type="ordered locus">TC41_1797</name>
</gene>
<evidence type="ECO:0000259" key="1">
    <source>
        <dbReference type="Pfam" id="PF03050"/>
    </source>
</evidence>